<dbReference type="PRINTS" id="PR00723">
    <property type="entry name" value="SUBTILISIN"/>
</dbReference>
<dbReference type="GO" id="GO:0008233">
    <property type="term" value="F:peptidase activity"/>
    <property type="evidence" value="ECO:0007669"/>
    <property type="project" value="UniProtKB-KW"/>
</dbReference>
<dbReference type="EMBL" id="JAUSTY010000015">
    <property type="protein sequence ID" value="MDQ0167366.1"/>
    <property type="molecule type" value="Genomic_DNA"/>
</dbReference>
<dbReference type="PANTHER" id="PTHR43806:SF11">
    <property type="entry name" value="CEREVISIN-RELATED"/>
    <property type="match status" value="1"/>
</dbReference>
<dbReference type="CDD" id="cd07484">
    <property type="entry name" value="Peptidases_S8_Thermitase_like"/>
    <property type="match status" value="1"/>
</dbReference>
<reference evidence="11 12" key="1">
    <citation type="submission" date="2023-07" db="EMBL/GenBank/DDBJ databases">
        <title>Genomic Encyclopedia of Type Strains, Phase IV (KMG-IV): sequencing the most valuable type-strain genomes for metagenomic binning, comparative biology and taxonomic classification.</title>
        <authorList>
            <person name="Goeker M."/>
        </authorList>
    </citation>
    <scope>NUCLEOTIDE SEQUENCE [LARGE SCALE GENOMIC DNA]</scope>
    <source>
        <strain evidence="11 12">DSM 12751</strain>
    </source>
</reference>
<keyword evidence="6 9" id="KW-0378">Hydrolase</keyword>
<comment type="cofactor">
    <cofactor evidence="1">
        <name>Ca(2+)</name>
        <dbReference type="ChEBI" id="CHEBI:29108"/>
    </cofactor>
</comment>
<comment type="subcellular location">
    <subcellularLocation>
        <location evidence="2">Secreted</location>
    </subcellularLocation>
</comment>
<feature type="active site" description="Charge relay system" evidence="9">
    <location>
        <position position="583"/>
    </location>
</feature>
<dbReference type="Pfam" id="PF00082">
    <property type="entry name" value="Peptidase_S8"/>
    <property type="match status" value="1"/>
</dbReference>
<feature type="active site" description="Charge relay system" evidence="9">
    <location>
        <position position="396"/>
    </location>
</feature>
<dbReference type="InterPro" id="IPR022398">
    <property type="entry name" value="Peptidase_S8_His-AS"/>
</dbReference>
<dbReference type="InterPro" id="IPR034084">
    <property type="entry name" value="Thermitase-like_dom"/>
</dbReference>
<evidence type="ECO:0000256" key="2">
    <source>
        <dbReference type="ARBA" id="ARBA00004613"/>
    </source>
</evidence>
<keyword evidence="12" id="KW-1185">Reference proteome</keyword>
<organism evidence="11 12">
    <name type="scientific">Caldalkalibacillus horti</name>
    <dbReference type="NCBI Taxonomy" id="77523"/>
    <lineage>
        <taxon>Bacteria</taxon>
        <taxon>Bacillati</taxon>
        <taxon>Bacillota</taxon>
        <taxon>Bacilli</taxon>
        <taxon>Bacillales</taxon>
        <taxon>Bacillaceae</taxon>
        <taxon>Caldalkalibacillus</taxon>
    </lineage>
</organism>
<proteinExistence type="inferred from homology"/>
<dbReference type="InterPro" id="IPR000209">
    <property type="entry name" value="Peptidase_S8/S53_dom"/>
</dbReference>
<comment type="similarity">
    <text evidence="3 9">Belongs to the peptidase S8 family.</text>
</comment>
<dbReference type="InterPro" id="IPR036852">
    <property type="entry name" value="Peptidase_S8/S53_dom_sf"/>
</dbReference>
<feature type="domain" description="Peptidase S8/S53" evidence="10">
    <location>
        <begin position="389"/>
        <end position="631"/>
    </location>
</feature>
<protein>
    <submittedName>
        <fullName evidence="11">Subtilisin family serine protease</fullName>
    </submittedName>
</protein>
<evidence type="ECO:0000256" key="5">
    <source>
        <dbReference type="ARBA" id="ARBA00022670"/>
    </source>
</evidence>
<dbReference type="RefSeq" id="WP_307396237.1">
    <property type="nucleotide sequence ID" value="NZ_BAAADK010000002.1"/>
</dbReference>
<dbReference type="InterPro" id="IPR050131">
    <property type="entry name" value="Peptidase_S8_subtilisin-like"/>
</dbReference>
<dbReference type="PROSITE" id="PS00137">
    <property type="entry name" value="SUBTILASE_HIS"/>
    <property type="match status" value="1"/>
</dbReference>
<evidence type="ECO:0000259" key="10">
    <source>
        <dbReference type="Pfam" id="PF00082"/>
    </source>
</evidence>
<evidence type="ECO:0000256" key="8">
    <source>
        <dbReference type="ARBA" id="ARBA00022837"/>
    </source>
</evidence>
<dbReference type="InterPro" id="IPR023828">
    <property type="entry name" value="Peptidase_S8_Ser-AS"/>
</dbReference>
<comment type="caution">
    <text evidence="11">The sequence shown here is derived from an EMBL/GenBank/DDBJ whole genome shotgun (WGS) entry which is preliminary data.</text>
</comment>
<evidence type="ECO:0000256" key="6">
    <source>
        <dbReference type="ARBA" id="ARBA00022801"/>
    </source>
</evidence>
<dbReference type="SUPFAM" id="SSF52743">
    <property type="entry name" value="Subtilisin-like"/>
    <property type="match status" value="1"/>
</dbReference>
<gene>
    <name evidence="11" type="ORF">J2S11_003291</name>
</gene>
<accession>A0ABT9W2A9</accession>
<keyword evidence="7 9" id="KW-0720">Serine protease</keyword>
<dbReference type="PROSITE" id="PS00138">
    <property type="entry name" value="SUBTILASE_SER"/>
    <property type="match status" value="1"/>
</dbReference>
<dbReference type="PANTHER" id="PTHR43806">
    <property type="entry name" value="PEPTIDASE S8"/>
    <property type="match status" value="1"/>
</dbReference>
<evidence type="ECO:0000256" key="1">
    <source>
        <dbReference type="ARBA" id="ARBA00001913"/>
    </source>
</evidence>
<sequence>MKNKNWIITIIIVFLTIPFFASIFTSDESRDLEENTRIQEEGFSKQHQIPRKQYHGAEAQGNQMEQTQKGQLKKVSGKVMDQVLAKDLAMTTSLYVEQLEEQLERWSKVSMGSEEALNQYKTELHRHKYIHSLGLIQDGKAILEKGTIDEQALKKLKDDTSEVYRSSPYMSEGKQMMLLGRKNEEGDWIVGEIDLSFIKGFVGSLASVADANGNFFISSDEKHEVKWNQKLAERDDVVSEAVPELDWRIVIYSKEEPDHQRIHYKNGQVFVQFTSEDTASEWIQEHPEFIIEKQYGELVLLSHTQLKTEELIQTLTQFPQVVQAEPNYIYNKQAQEILNNQAQVRFTQAQNDGAEVKKSPNDEFFMPYQWNLKEIFAEQGWGLSSGSTQITIAYLDTGIDIDHEDLKDKIDDGFNSFDKSTNIVDEHGHGTHVAGIIGALTNNVTGIAGTAWENRVLPVKALNENGEGSIFEIASGLIWATDHGAKVINLSLGDSEHSDLLYDAIRYAYERDVVLIAAAGNENVEEPMFPSAYDEVLAVSAVNEKLEKADFSNYGPHIDVAAPGENIPSTFIDDQYVFMSGTSMASPHVAGLAGLIRSFRPDLTNDEVMDVIRKTATDLGAPGHDPVFGHGLINIEKALQYLQNGKEILQEGVEQDIPEWGWPEWLRRIFQNDRH</sequence>
<evidence type="ECO:0000256" key="3">
    <source>
        <dbReference type="ARBA" id="ARBA00011073"/>
    </source>
</evidence>
<dbReference type="GO" id="GO:0006508">
    <property type="term" value="P:proteolysis"/>
    <property type="evidence" value="ECO:0007669"/>
    <property type="project" value="UniProtKB-KW"/>
</dbReference>
<keyword evidence="5 9" id="KW-0645">Protease</keyword>
<evidence type="ECO:0000256" key="7">
    <source>
        <dbReference type="ARBA" id="ARBA00022825"/>
    </source>
</evidence>
<keyword evidence="8" id="KW-0106">Calcium</keyword>
<evidence type="ECO:0000313" key="11">
    <source>
        <dbReference type="EMBL" id="MDQ0167366.1"/>
    </source>
</evidence>
<feature type="active site" description="Charge relay system" evidence="9">
    <location>
        <position position="429"/>
    </location>
</feature>
<evidence type="ECO:0000313" key="12">
    <source>
        <dbReference type="Proteomes" id="UP001235840"/>
    </source>
</evidence>
<dbReference type="Gene3D" id="3.40.50.200">
    <property type="entry name" value="Peptidase S8/S53 domain"/>
    <property type="match status" value="1"/>
</dbReference>
<dbReference type="InterPro" id="IPR015500">
    <property type="entry name" value="Peptidase_S8_subtilisin-rel"/>
</dbReference>
<keyword evidence="4" id="KW-0964">Secreted</keyword>
<dbReference type="PROSITE" id="PS51892">
    <property type="entry name" value="SUBTILASE"/>
    <property type="match status" value="1"/>
</dbReference>
<name>A0ABT9W2A9_9BACI</name>
<dbReference type="Proteomes" id="UP001235840">
    <property type="component" value="Unassembled WGS sequence"/>
</dbReference>
<evidence type="ECO:0000256" key="4">
    <source>
        <dbReference type="ARBA" id="ARBA00022525"/>
    </source>
</evidence>
<evidence type="ECO:0000256" key="9">
    <source>
        <dbReference type="PROSITE-ProRule" id="PRU01240"/>
    </source>
</evidence>